<dbReference type="InterPro" id="IPR050491">
    <property type="entry name" value="AmpC-like"/>
</dbReference>
<keyword evidence="3" id="KW-1185">Reference proteome</keyword>
<gene>
    <name evidence="2" type="ORF">GCM10007415_42860</name>
</gene>
<name>A0A917I2G5_9SPHI</name>
<dbReference type="Proteomes" id="UP000660862">
    <property type="component" value="Unassembled WGS sequence"/>
</dbReference>
<reference evidence="2" key="2">
    <citation type="submission" date="2020-09" db="EMBL/GenBank/DDBJ databases">
        <authorList>
            <person name="Sun Q."/>
            <person name="Zhou Y."/>
        </authorList>
    </citation>
    <scope>NUCLEOTIDE SEQUENCE</scope>
    <source>
        <strain evidence="2">CGMCC 1.12195</strain>
    </source>
</reference>
<dbReference type="EMBL" id="BMER01000006">
    <property type="protein sequence ID" value="GGH02142.1"/>
    <property type="molecule type" value="Genomic_DNA"/>
</dbReference>
<organism evidence="2 3">
    <name type="scientific">Parapedobacter pyrenivorans</name>
    <dbReference type="NCBI Taxonomy" id="1305674"/>
    <lineage>
        <taxon>Bacteria</taxon>
        <taxon>Pseudomonadati</taxon>
        <taxon>Bacteroidota</taxon>
        <taxon>Sphingobacteriia</taxon>
        <taxon>Sphingobacteriales</taxon>
        <taxon>Sphingobacteriaceae</taxon>
        <taxon>Parapedobacter</taxon>
    </lineage>
</organism>
<accession>A0A917I2G5</accession>
<reference evidence="2" key="1">
    <citation type="journal article" date="2014" name="Int. J. Syst. Evol. Microbiol.">
        <title>Complete genome sequence of Corynebacterium casei LMG S-19264T (=DSM 44701T), isolated from a smear-ripened cheese.</title>
        <authorList>
            <consortium name="US DOE Joint Genome Institute (JGI-PGF)"/>
            <person name="Walter F."/>
            <person name="Albersmeier A."/>
            <person name="Kalinowski J."/>
            <person name="Ruckert C."/>
        </authorList>
    </citation>
    <scope>NUCLEOTIDE SEQUENCE</scope>
    <source>
        <strain evidence="2">CGMCC 1.12195</strain>
    </source>
</reference>
<dbReference type="SUPFAM" id="SSF56601">
    <property type="entry name" value="beta-lactamase/transpeptidase-like"/>
    <property type="match status" value="1"/>
</dbReference>
<proteinExistence type="predicted"/>
<evidence type="ECO:0000313" key="3">
    <source>
        <dbReference type="Proteomes" id="UP000660862"/>
    </source>
</evidence>
<dbReference type="PANTHER" id="PTHR46825:SF9">
    <property type="entry name" value="BETA-LACTAMASE-RELATED DOMAIN-CONTAINING PROTEIN"/>
    <property type="match status" value="1"/>
</dbReference>
<sequence>MLVGLTGVGQPAMDTAAIHTYFSTQQEQIGFSGVVRITRRGDALYERAYGLASHELGTPMKTTDVFRIASISKPFTAMLTLLACKEGLLREDDSIGRFYPQLTDSVWRGITVRQLLTHRSGIPHNDGIADYWREKAFLPLDRERCVSEIFAMELGSSPGEKSHYSSPGYFLLADILEQVYNQSYAALVSEKITVPLALGSTGVYDGRAIVPGMVTGYHQLGNRLMLAPHRDPSLMKGSGNLYASAGDLTDWLSSLGNGRWPEDVVSKLFDVRSTIPMANADRYGYGFYYRQGGDGQKPAWYHGGGTFGCSAIAVWYPEDQTSIVLLSNVSVIPVNRLWADLENILNGSTPNLPRQYSNAQLTDSALNRLAGTYTAQGMELSVVAHQGQLYAKLGGNPLFELKATGTRAFFGPKAGVYVTFQVDSLGNITGLIAERDGKPVTFERK</sequence>
<protein>
    <recommendedName>
        <fullName evidence="1">Beta-lactamase-related domain-containing protein</fullName>
    </recommendedName>
</protein>
<dbReference type="InterPro" id="IPR012338">
    <property type="entry name" value="Beta-lactam/transpept-like"/>
</dbReference>
<dbReference type="AlphaFoldDB" id="A0A917I2G5"/>
<comment type="caution">
    <text evidence="2">The sequence shown here is derived from an EMBL/GenBank/DDBJ whole genome shotgun (WGS) entry which is preliminary data.</text>
</comment>
<feature type="domain" description="Beta-lactamase-related" evidence="1">
    <location>
        <begin position="23"/>
        <end position="330"/>
    </location>
</feature>
<dbReference type="PANTHER" id="PTHR46825">
    <property type="entry name" value="D-ALANYL-D-ALANINE-CARBOXYPEPTIDASE/ENDOPEPTIDASE AMPH"/>
    <property type="match status" value="1"/>
</dbReference>
<dbReference type="Gene3D" id="3.40.710.10">
    <property type="entry name" value="DD-peptidase/beta-lactamase superfamily"/>
    <property type="match status" value="1"/>
</dbReference>
<dbReference type="InterPro" id="IPR001466">
    <property type="entry name" value="Beta-lactam-related"/>
</dbReference>
<dbReference type="Pfam" id="PF00144">
    <property type="entry name" value="Beta-lactamase"/>
    <property type="match status" value="1"/>
</dbReference>
<evidence type="ECO:0000259" key="1">
    <source>
        <dbReference type="Pfam" id="PF00144"/>
    </source>
</evidence>
<evidence type="ECO:0000313" key="2">
    <source>
        <dbReference type="EMBL" id="GGH02142.1"/>
    </source>
</evidence>